<keyword evidence="1" id="KW-0489">Methyltransferase</keyword>
<organism evidence="1 2">
    <name type="scientific">Salinithrix halophila</name>
    <dbReference type="NCBI Taxonomy" id="1485204"/>
    <lineage>
        <taxon>Bacteria</taxon>
        <taxon>Bacillati</taxon>
        <taxon>Bacillota</taxon>
        <taxon>Bacilli</taxon>
        <taxon>Bacillales</taxon>
        <taxon>Thermoactinomycetaceae</taxon>
        <taxon>Salinithrix</taxon>
    </lineage>
</organism>
<proteinExistence type="predicted"/>
<dbReference type="InterPro" id="IPR029063">
    <property type="entry name" value="SAM-dependent_MTases_sf"/>
</dbReference>
<name>A0ABV8JHT6_9BACL</name>
<dbReference type="GO" id="GO:0032259">
    <property type="term" value="P:methylation"/>
    <property type="evidence" value="ECO:0007669"/>
    <property type="project" value="UniProtKB-KW"/>
</dbReference>
<dbReference type="Pfam" id="PF06962">
    <property type="entry name" value="rRNA_methylase"/>
    <property type="match status" value="1"/>
</dbReference>
<dbReference type="PANTHER" id="PTHR35276">
    <property type="entry name" value="S-ADENOSYL-L-METHIONINE-DEPENDENT METHYLTRANSFERASES SUPERFAMILY PROTEIN"/>
    <property type="match status" value="1"/>
</dbReference>
<keyword evidence="2" id="KW-1185">Reference proteome</keyword>
<gene>
    <name evidence="1" type="ORF">ACFOUO_05995</name>
</gene>
<sequence>MNLSSILSFTKAWVKESLFEGAVAVDATVGNGNDTLFLAKAVGAKGRVFGFDIQAQALNQTRSLLIEAGVESRVSLFQRGHHRLAETLAETNVPSVQAVMFNLGYLPQGDPSITTLPETTLTAVDQSLNLIATGGTLTLVLYTGHPGGEEEASAVLERLTTLDPRFFDSAHYRLLNRNRAPSLVIVRKKK</sequence>
<dbReference type="Proteomes" id="UP001595843">
    <property type="component" value="Unassembled WGS sequence"/>
</dbReference>
<accession>A0ABV8JHT6</accession>
<evidence type="ECO:0000313" key="1">
    <source>
        <dbReference type="EMBL" id="MFC4076362.1"/>
    </source>
</evidence>
<dbReference type="PANTHER" id="PTHR35276:SF1">
    <property type="entry name" value="TRNA (MNM(5)S(2)U34)-METHYLTRANSFERASE, CHLOROPLASTIC"/>
    <property type="match status" value="1"/>
</dbReference>
<dbReference type="GO" id="GO:0008168">
    <property type="term" value="F:methyltransferase activity"/>
    <property type="evidence" value="ECO:0007669"/>
    <property type="project" value="UniProtKB-KW"/>
</dbReference>
<dbReference type="RefSeq" id="WP_380703140.1">
    <property type="nucleotide sequence ID" value="NZ_JBHSAP010000007.1"/>
</dbReference>
<dbReference type="SUPFAM" id="SSF53335">
    <property type="entry name" value="S-adenosyl-L-methionine-dependent methyltransferases"/>
    <property type="match status" value="1"/>
</dbReference>
<protein>
    <submittedName>
        <fullName evidence="1">Class I SAM-dependent methyltransferase</fullName>
    </submittedName>
</protein>
<reference evidence="2" key="1">
    <citation type="journal article" date="2019" name="Int. J. Syst. Evol. Microbiol.">
        <title>The Global Catalogue of Microorganisms (GCM) 10K type strain sequencing project: providing services to taxonomists for standard genome sequencing and annotation.</title>
        <authorList>
            <consortium name="The Broad Institute Genomics Platform"/>
            <consortium name="The Broad Institute Genome Sequencing Center for Infectious Disease"/>
            <person name="Wu L."/>
            <person name="Ma J."/>
        </authorList>
    </citation>
    <scope>NUCLEOTIDE SEQUENCE [LARGE SCALE GENOMIC DNA]</scope>
    <source>
        <strain evidence="2">IBRC-M 10813</strain>
    </source>
</reference>
<dbReference type="EMBL" id="JBHSAP010000007">
    <property type="protein sequence ID" value="MFC4076362.1"/>
    <property type="molecule type" value="Genomic_DNA"/>
</dbReference>
<dbReference type="InterPro" id="IPR010719">
    <property type="entry name" value="MnmM_MeTrfase"/>
</dbReference>
<comment type="caution">
    <text evidence="1">The sequence shown here is derived from an EMBL/GenBank/DDBJ whole genome shotgun (WGS) entry which is preliminary data.</text>
</comment>
<keyword evidence="1" id="KW-0808">Transferase</keyword>
<dbReference type="Gene3D" id="3.40.50.150">
    <property type="entry name" value="Vaccinia Virus protein VP39"/>
    <property type="match status" value="1"/>
</dbReference>
<evidence type="ECO:0000313" key="2">
    <source>
        <dbReference type="Proteomes" id="UP001595843"/>
    </source>
</evidence>